<dbReference type="EMBL" id="JADIVZ010000001">
    <property type="protein sequence ID" value="MBF4160894.1"/>
    <property type="molecule type" value="Genomic_DNA"/>
</dbReference>
<organism evidence="2 3">
    <name type="scientific">Nocardioides acrostichi</name>
    <dbReference type="NCBI Taxonomy" id="2784339"/>
    <lineage>
        <taxon>Bacteria</taxon>
        <taxon>Bacillati</taxon>
        <taxon>Actinomycetota</taxon>
        <taxon>Actinomycetes</taxon>
        <taxon>Propionibacteriales</taxon>
        <taxon>Nocardioidaceae</taxon>
        <taxon>Nocardioides</taxon>
    </lineage>
</organism>
<dbReference type="RefSeq" id="WP_194502061.1">
    <property type="nucleotide sequence ID" value="NZ_JADIVZ010000001.1"/>
</dbReference>
<proteinExistence type="predicted"/>
<keyword evidence="3" id="KW-1185">Reference proteome</keyword>
<sequence>MSDPRAEPPISQAAESGGTPAYPPAPWLMAGQLWMSLFKLGHDVDELRPAGVYGAAVVSYEAPSPLTYAELLVARPLPKRGRPVSITDIWVDSPASVAGGRALWAIPKGLATFARDNRRRGPLRTTSWSVATPDRAPIASASFTDASHLAPRVPFRGATWQPPIDDHVTAVSAVMKGSAKALPCRAEWTFDLHGPLGWLVGATQLASVRMSGFRMSFG</sequence>
<dbReference type="InterPro" id="IPR023375">
    <property type="entry name" value="ADC_dom_sf"/>
</dbReference>
<evidence type="ECO:0000256" key="1">
    <source>
        <dbReference type="SAM" id="MobiDB-lite"/>
    </source>
</evidence>
<name>A0A930V0C0_9ACTN</name>
<reference evidence="2" key="1">
    <citation type="submission" date="2020-11" db="EMBL/GenBank/DDBJ databases">
        <title>Nocardioides sp. CBS4Y-1, whole genome shotgun sequence.</title>
        <authorList>
            <person name="Tuo L."/>
        </authorList>
    </citation>
    <scope>NUCLEOTIDE SEQUENCE</scope>
    <source>
        <strain evidence="2">CBS4Y-1</strain>
    </source>
</reference>
<accession>A0A930V0C0</accession>
<feature type="region of interest" description="Disordered" evidence="1">
    <location>
        <begin position="1"/>
        <end position="21"/>
    </location>
</feature>
<evidence type="ECO:0000313" key="3">
    <source>
        <dbReference type="Proteomes" id="UP000656804"/>
    </source>
</evidence>
<protein>
    <recommendedName>
        <fullName evidence="4">Acetoacetate decarboxylase</fullName>
    </recommendedName>
</protein>
<dbReference type="Gene3D" id="2.40.400.10">
    <property type="entry name" value="Acetoacetate decarboxylase-like"/>
    <property type="match status" value="1"/>
</dbReference>
<evidence type="ECO:0008006" key="4">
    <source>
        <dbReference type="Google" id="ProtNLM"/>
    </source>
</evidence>
<comment type="caution">
    <text evidence="2">The sequence shown here is derived from an EMBL/GenBank/DDBJ whole genome shotgun (WGS) entry which is preliminary data.</text>
</comment>
<evidence type="ECO:0000313" key="2">
    <source>
        <dbReference type="EMBL" id="MBF4160894.1"/>
    </source>
</evidence>
<dbReference type="SUPFAM" id="SSF160104">
    <property type="entry name" value="Acetoacetate decarboxylase-like"/>
    <property type="match status" value="1"/>
</dbReference>
<gene>
    <name evidence="2" type="ORF">ISG29_04275</name>
</gene>
<dbReference type="AlphaFoldDB" id="A0A930V0C0"/>
<dbReference type="Proteomes" id="UP000656804">
    <property type="component" value="Unassembled WGS sequence"/>
</dbReference>